<dbReference type="SUPFAM" id="SSF58038">
    <property type="entry name" value="SNARE fusion complex"/>
    <property type="match status" value="1"/>
</dbReference>
<feature type="transmembrane region" description="Helical" evidence="11">
    <location>
        <begin position="252"/>
        <end position="271"/>
    </location>
</feature>
<accession>A0A068Y665</accession>
<evidence type="ECO:0000256" key="11">
    <source>
        <dbReference type="SAM" id="Phobius"/>
    </source>
</evidence>
<evidence type="ECO:0000256" key="3">
    <source>
        <dbReference type="ARBA" id="ARBA00037801"/>
    </source>
</evidence>
<dbReference type="GO" id="GO:0005484">
    <property type="term" value="F:SNAP receptor activity"/>
    <property type="evidence" value="ECO:0007669"/>
    <property type="project" value="TreeGrafter"/>
</dbReference>
<dbReference type="GO" id="GO:0031902">
    <property type="term" value="C:late endosome membrane"/>
    <property type="evidence" value="ECO:0007669"/>
    <property type="project" value="UniProtKB-SubCell"/>
</dbReference>
<evidence type="ECO:0000256" key="8">
    <source>
        <dbReference type="ARBA" id="ARBA00039269"/>
    </source>
</evidence>
<dbReference type="PRINTS" id="PR00219">
    <property type="entry name" value="SYNAPTOBREVN"/>
</dbReference>
<dbReference type="GO" id="GO:0006906">
    <property type="term" value="P:vesicle fusion"/>
    <property type="evidence" value="ECO:0007669"/>
    <property type="project" value="TreeGrafter"/>
</dbReference>
<keyword evidence="2" id="KW-0653">Protein transport</keyword>
<dbReference type="GO" id="GO:0015031">
    <property type="term" value="P:protein transport"/>
    <property type="evidence" value="ECO:0007669"/>
    <property type="project" value="UniProtKB-KW"/>
</dbReference>
<keyword evidence="10" id="KW-0175">Coiled coil</keyword>
<gene>
    <name evidence="13" type="ORF">EmuJ_000494400</name>
</gene>
<dbReference type="Proteomes" id="UP000017246">
    <property type="component" value="Unassembled WGS sequence"/>
</dbReference>
<dbReference type="GO" id="GO:0030658">
    <property type="term" value="C:transport vesicle membrane"/>
    <property type="evidence" value="ECO:0007669"/>
    <property type="project" value="UniProtKB-SubCell"/>
</dbReference>
<evidence type="ECO:0000256" key="4">
    <source>
        <dbReference type="ARBA" id="ARBA00037803"/>
    </source>
</evidence>
<evidence type="ECO:0000256" key="1">
    <source>
        <dbReference type="ARBA" id="ARBA00004163"/>
    </source>
</evidence>
<keyword evidence="11" id="KW-0812">Transmembrane</keyword>
<dbReference type="AlphaFoldDB" id="A0A068Y665"/>
<reference evidence="13" key="1">
    <citation type="journal article" date="2013" name="Nature">
        <title>The genomes of four tapeworm species reveal adaptations to parasitism.</title>
        <authorList>
            <person name="Tsai I.J."/>
            <person name="Zarowiecki M."/>
            <person name="Holroyd N."/>
            <person name="Garciarrubio A."/>
            <person name="Sanchez-Flores A."/>
            <person name="Brooks K.L."/>
            <person name="Tracey A."/>
            <person name="Bobes R.J."/>
            <person name="Fragoso G."/>
            <person name="Sciutto E."/>
            <person name="Aslett M."/>
            <person name="Beasley H."/>
            <person name="Bennett H.M."/>
            <person name="Cai J."/>
            <person name="Camicia F."/>
            <person name="Clark R."/>
            <person name="Cucher M."/>
            <person name="De Silva N."/>
            <person name="Day T.A."/>
            <person name="Deplazes P."/>
            <person name="Estrada K."/>
            <person name="Fernandez C."/>
            <person name="Holland P.W."/>
            <person name="Hou J."/>
            <person name="Hu S."/>
            <person name="Huckvale T."/>
            <person name="Hung S.S."/>
            <person name="Kamenetzky L."/>
            <person name="Keane J.A."/>
            <person name="Kiss F."/>
            <person name="Koziol U."/>
            <person name="Lambert O."/>
            <person name="Liu K."/>
            <person name="Luo X."/>
            <person name="Luo Y."/>
            <person name="Macchiaroli N."/>
            <person name="Nichol S."/>
            <person name="Paps J."/>
            <person name="Parkinson J."/>
            <person name="Pouchkina-Stantcheva N."/>
            <person name="Riddiford N."/>
            <person name="Rosenzvit M."/>
            <person name="Salinas G."/>
            <person name="Wasmuth J.D."/>
            <person name="Zamanian M."/>
            <person name="Zheng Y."/>
            <person name="Cai X."/>
            <person name="Soberon X."/>
            <person name="Olson P.D."/>
            <person name="Laclette J.P."/>
            <person name="Brehm K."/>
            <person name="Berriman M."/>
            <person name="Garciarrubio A."/>
            <person name="Bobes R.J."/>
            <person name="Fragoso G."/>
            <person name="Sanchez-Flores A."/>
            <person name="Estrada K."/>
            <person name="Cevallos M.A."/>
            <person name="Morett E."/>
            <person name="Gonzalez V."/>
            <person name="Portillo T."/>
            <person name="Ochoa-Leyva A."/>
            <person name="Jose M.V."/>
            <person name="Sciutto E."/>
            <person name="Landa A."/>
            <person name="Jimenez L."/>
            <person name="Valdes V."/>
            <person name="Carrero J.C."/>
            <person name="Larralde C."/>
            <person name="Morales-Montor J."/>
            <person name="Limon-Lason J."/>
            <person name="Soberon X."/>
            <person name="Laclette J.P."/>
        </authorList>
    </citation>
    <scope>NUCLEOTIDE SEQUENCE [LARGE SCALE GENOMIC DNA]</scope>
</reference>
<keyword evidence="2" id="KW-0813">Transport</keyword>
<evidence type="ECO:0000259" key="12">
    <source>
        <dbReference type="PROSITE" id="PS50892"/>
    </source>
</evidence>
<dbReference type="eggNOG" id="KOG0859">
    <property type="taxonomic scope" value="Eukaryota"/>
</dbReference>
<dbReference type="InterPro" id="IPR042855">
    <property type="entry name" value="V_SNARE_CC"/>
</dbReference>
<dbReference type="Gene3D" id="3.30.450.50">
    <property type="entry name" value="Longin domain"/>
    <property type="match status" value="1"/>
</dbReference>
<reference evidence="13" key="2">
    <citation type="submission" date="2015-11" db="EMBL/GenBank/DDBJ databases">
        <authorList>
            <person name="Zhang Y."/>
            <person name="Guo Z."/>
        </authorList>
    </citation>
    <scope>NUCLEOTIDE SEQUENCE</scope>
</reference>
<dbReference type="InterPro" id="IPR011012">
    <property type="entry name" value="Longin-like_dom_sf"/>
</dbReference>
<dbReference type="GO" id="GO:0006887">
    <property type="term" value="P:exocytosis"/>
    <property type="evidence" value="ECO:0007669"/>
    <property type="project" value="TreeGrafter"/>
</dbReference>
<comment type="subcellular location">
    <subcellularLocation>
        <location evidence="7">Cytoplasmic vesicle</location>
        <location evidence="7">Phagosome membrane</location>
        <topology evidence="7">Single-pass type IV membrane protein</topology>
    </subcellularLocation>
    <subcellularLocation>
        <location evidence="4">Cytoplasmic vesicle</location>
        <location evidence="4">Secretory vesicle membrane</location>
        <topology evidence="4">Single-pass type IV membrane protein</topology>
    </subcellularLocation>
    <subcellularLocation>
        <location evidence="1">Endoplasmic reticulum membrane</location>
        <topology evidence="1">Single-pass type IV membrane protein</topology>
    </subcellularLocation>
    <subcellularLocation>
        <location evidence="3">Golgi apparatus</location>
        <location evidence="3">trans-Golgi network membrane</location>
        <topology evidence="3">Single-pass type IV membrane protein</topology>
    </subcellularLocation>
    <subcellularLocation>
        <location evidence="5">Late endosome membrane</location>
        <topology evidence="5">Single-pass type IV membrane protein</topology>
    </subcellularLocation>
    <subcellularLocation>
        <location evidence="6">Lysosome membrane</location>
        <topology evidence="6">Single-pass type IV membrane protein</topology>
    </subcellularLocation>
</comment>
<dbReference type="Pfam" id="PF00957">
    <property type="entry name" value="Synaptobrevin"/>
    <property type="match status" value="1"/>
</dbReference>
<evidence type="ECO:0000313" key="14">
    <source>
        <dbReference type="Proteomes" id="UP000017246"/>
    </source>
</evidence>
<name>A0A068Y665_ECHMU</name>
<dbReference type="PANTHER" id="PTHR21136">
    <property type="entry name" value="SNARE PROTEINS"/>
    <property type="match status" value="1"/>
</dbReference>
<feature type="domain" description="V-SNARE coiled-coil homology" evidence="12">
    <location>
        <begin position="124"/>
        <end position="184"/>
    </location>
</feature>
<dbReference type="PROSITE" id="PS50892">
    <property type="entry name" value="V_SNARE"/>
    <property type="match status" value="1"/>
</dbReference>
<organism evidence="13 14">
    <name type="scientific">Echinococcus multilocularis</name>
    <name type="common">Fox tapeworm</name>
    <dbReference type="NCBI Taxonomy" id="6211"/>
    <lineage>
        <taxon>Eukaryota</taxon>
        <taxon>Metazoa</taxon>
        <taxon>Spiralia</taxon>
        <taxon>Lophotrochozoa</taxon>
        <taxon>Platyhelminthes</taxon>
        <taxon>Cestoda</taxon>
        <taxon>Eucestoda</taxon>
        <taxon>Cyclophyllidea</taxon>
        <taxon>Taeniidae</taxon>
        <taxon>Echinococcus</taxon>
    </lineage>
</organism>
<dbReference type="GO" id="GO:0005794">
    <property type="term" value="C:Golgi apparatus"/>
    <property type="evidence" value="ECO:0007669"/>
    <property type="project" value="UniProtKB-SubCell"/>
</dbReference>
<dbReference type="OrthoDB" id="190375at2759"/>
<evidence type="ECO:0000313" key="13">
    <source>
        <dbReference type="EMBL" id="CDS37676.1"/>
    </source>
</evidence>
<keyword evidence="14" id="KW-1185">Reference proteome</keyword>
<keyword evidence="11" id="KW-1133">Transmembrane helix</keyword>
<dbReference type="PANTHER" id="PTHR21136:SF168">
    <property type="entry name" value="VESICLE-ASSOCIATED MEMBRANE PROTEIN 9"/>
    <property type="match status" value="1"/>
</dbReference>
<keyword evidence="11" id="KW-0472">Membrane</keyword>
<dbReference type="GO" id="GO:0031201">
    <property type="term" value="C:SNARE complex"/>
    <property type="evidence" value="ECO:0007669"/>
    <property type="project" value="TreeGrafter"/>
</dbReference>
<proteinExistence type="predicted"/>
<dbReference type="GO" id="GO:0005765">
    <property type="term" value="C:lysosomal membrane"/>
    <property type="evidence" value="ECO:0007669"/>
    <property type="project" value="UniProtKB-SubCell"/>
</dbReference>
<feature type="transmembrane region" description="Helical" evidence="11">
    <location>
        <begin position="188"/>
        <end position="206"/>
    </location>
</feature>
<dbReference type="STRING" id="6211.A0A068Y665"/>
<evidence type="ECO:0000256" key="6">
    <source>
        <dbReference type="ARBA" id="ARBA00037863"/>
    </source>
</evidence>
<evidence type="ECO:0000256" key="2">
    <source>
        <dbReference type="ARBA" id="ARBA00022927"/>
    </source>
</evidence>
<dbReference type="InterPro" id="IPR001388">
    <property type="entry name" value="Synaptobrevin-like"/>
</dbReference>
<dbReference type="GO" id="GO:0005789">
    <property type="term" value="C:endoplasmic reticulum membrane"/>
    <property type="evidence" value="ECO:0007669"/>
    <property type="project" value="UniProtKB-SubCell"/>
</dbReference>
<evidence type="ECO:0000256" key="7">
    <source>
        <dbReference type="ARBA" id="ARBA00037875"/>
    </source>
</evidence>
<evidence type="ECO:0000256" key="9">
    <source>
        <dbReference type="ARBA" id="ARBA00042194"/>
    </source>
</evidence>
<dbReference type="EMBL" id="LN902843">
    <property type="protein sequence ID" value="CDS37676.1"/>
    <property type="molecule type" value="Genomic_DNA"/>
</dbReference>
<dbReference type="GO" id="GO:0000149">
    <property type="term" value="F:SNARE binding"/>
    <property type="evidence" value="ECO:0007669"/>
    <property type="project" value="TreeGrafter"/>
</dbReference>
<evidence type="ECO:0000256" key="10">
    <source>
        <dbReference type="PROSITE-ProRule" id="PRU00290"/>
    </source>
</evidence>
<dbReference type="GO" id="GO:0030670">
    <property type="term" value="C:phagocytic vesicle membrane"/>
    <property type="evidence" value="ECO:0007669"/>
    <property type="project" value="UniProtKB-SubCell"/>
</dbReference>
<dbReference type="SUPFAM" id="SSF64356">
    <property type="entry name" value="SNARE-like"/>
    <property type="match status" value="1"/>
</dbReference>
<sequence>MSILYAAVACGPRVLCEQSVGSVDYGKEVRQQLESSIQEYVTFPLGSCTYNCYNSNGISYVAVSEAAASQQQTLNFLRRIQCLFTSDPSRVLEAQSGSEHCHQIDFGRVLSEEMVQFSSQDRNRLMQLHSQVADVSMLMHQNINDLNERGNKLDELFDKTEQFEADAQMFQSTAKRVKEKSYWENCRMRLVLFGAVFVIVLSSMAINEGVYNASILSGELESIVSFSLHHKIGCDTAATIIKNAIVIFQIPYPFILTYFFSYTPFGVLACADSLTLR</sequence>
<evidence type="ECO:0000256" key="5">
    <source>
        <dbReference type="ARBA" id="ARBA00037845"/>
    </source>
</evidence>
<protein>
    <recommendedName>
        <fullName evidence="8">Vesicle-associated membrane protein 7</fullName>
    </recommendedName>
    <alternativeName>
        <fullName evidence="9">Synaptobrevin-like protein 1</fullName>
    </alternativeName>
</protein>
<dbReference type="Gene3D" id="1.20.5.110">
    <property type="match status" value="1"/>
</dbReference>
<dbReference type="OMA" id="ILMIACK"/>
<dbReference type="InterPro" id="IPR051097">
    <property type="entry name" value="Synaptobrevin-like_transport"/>
</dbReference>